<organism evidence="1 2">
    <name type="scientific">Coniosporium tulheliwenetii</name>
    <dbReference type="NCBI Taxonomy" id="3383036"/>
    <lineage>
        <taxon>Eukaryota</taxon>
        <taxon>Fungi</taxon>
        <taxon>Dikarya</taxon>
        <taxon>Ascomycota</taxon>
        <taxon>Pezizomycotina</taxon>
        <taxon>Dothideomycetes</taxon>
        <taxon>Dothideomycetes incertae sedis</taxon>
        <taxon>Coniosporium</taxon>
    </lineage>
</organism>
<reference evidence="1" key="1">
    <citation type="submission" date="2022-10" db="EMBL/GenBank/DDBJ databases">
        <title>Culturing micro-colonial fungi from biological soil crusts in the Mojave desert and describing Neophaeococcomyces mojavensis, and introducing the new genera and species Taxawa tesnikishii.</title>
        <authorList>
            <person name="Kurbessoian T."/>
            <person name="Stajich J.E."/>
        </authorList>
    </citation>
    <scope>NUCLEOTIDE SEQUENCE</scope>
    <source>
        <strain evidence="1">JES_115</strain>
    </source>
</reference>
<accession>A0ACC2YIR8</accession>
<gene>
    <name evidence="1" type="ORF">H2199_008669</name>
</gene>
<evidence type="ECO:0000313" key="2">
    <source>
        <dbReference type="Proteomes" id="UP001172680"/>
    </source>
</evidence>
<name>A0ACC2YIR8_9PEZI</name>
<dbReference type="Proteomes" id="UP001172680">
    <property type="component" value="Unassembled WGS sequence"/>
</dbReference>
<comment type="caution">
    <text evidence="1">The sequence shown here is derived from an EMBL/GenBank/DDBJ whole genome shotgun (WGS) entry which is preliminary data.</text>
</comment>
<protein>
    <submittedName>
        <fullName evidence="1">Uncharacterized protein</fullName>
    </submittedName>
</protein>
<sequence length="1109" mass="122411">MDRAKTRPKLYPERQGQAYNSSEPSGSQYNERNWSPESQLRAPAARRAASTGAIGISGESSRSRAESQSPPRATGWGPGMPLPPPPPGPPPSGARSQSMSRTEHSRSSSRDPDTSIAAPAPRRLAQIGSSLGPVPPTPADWVEEVMQGNPESSGNRGLRIDTSNAAEAHTTTADTIQNSSVVNHANSVSTGGLARTGAKRDSSAKGIRERRSESRAARERVEAQSAVEPSNNPWARDMEAAKPANLVLSSSNGAICQRRNAVKTSPKSAKKYSPLDGQLSARPKKSYGELQTPDSNHFTPHVNLAQRVMSPEVFAPTPPFSPGTEAFEAHARSKASPAVPPKTLPTPPLQRHLTELPVSKSSLPVLSDQSHDRPLSHILHSPNEDVTTLAPLVPSKPASAGLPAQVHKANNYDEFAQSSIDRHRAFIEKEMAAPTDQERLELFAAFIVNESRLRRDRYSTAFDSMASDILDLTRDMWRPYNGAGRRPTTPGSSGPKSAAETWRSRSSTDNDTPSQPTGVSSGPSNASFTPRTEPDSPASASSQTRGRGESQTWAAFQPCLSPIPSMCVSTAHDEEASRGRSPSRWWEDSASGSVGRGGKVQRTKRESKYMGVPREARETLQWYNDRTSPHEGGASGPSNQTMLYGPDEYPLEKVGLHDADGSSPPPQSTPKYHNHSSLTTPDPHKLDVSRLVTLPPPYPRHHPAVNNNHPDLASIRAIHRTLSDFEDATATKEAYTKKTETQREQQKAAADELRSQLRHNIQENIRNGHMTFASAAQAEADFEATQAKRSQELVQSQFESFQAEVFTPLYALFSERITKASASLDHLRASLFSSTHDTDPNQAQEEGDEQPELLEKLTLLKWLFETRQQLHAELFELENLRNDRYKQVVLTPYRAAGNTEKVREAEAFFARDTQDRRVAFETSALRRWEDFLGAVESNVTRGVEVQLSAFWDIAPGLLAVVQRVPFNLEECEVLIPREEYAENPAYHEWPLQYLYSLLKHAEKSAYQFIESQVNLLCLLHEVKTGVVAANSKLLETQRLLAGEDYAAVDREMRDVRRDEDARLTDDLKEKVSVVEGLWEEALGGELRGCRERVEAFLVEQGGWDENLQE</sequence>
<proteinExistence type="predicted"/>
<keyword evidence="2" id="KW-1185">Reference proteome</keyword>
<dbReference type="EMBL" id="JAPDRP010000028">
    <property type="protein sequence ID" value="KAJ9635183.1"/>
    <property type="molecule type" value="Genomic_DNA"/>
</dbReference>
<evidence type="ECO:0000313" key="1">
    <source>
        <dbReference type="EMBL" id="KAJ9635183.1"/>
    </source>
</evidence>